<dbReference type="CDD" id="cd10941">
    <property type="entry name" value="CE4_PuuE_HpPgdA_like_2"/>
    <property type="match status" value="1"/>
</dbReference>
<accession>A0A3S3YTQ4</accession>
<dbReference type="InterPro" id="IPR050248">
    <property type="entry name" value="Polysacc_deacetylase_ArnD"/>
</dbReference>
<organism evidence="2 3">
    <name type="scientific">Mucilaginibacter gilvus</name>
    <dbReference type="NCBI Taxonomy" id="2305909"/>
    <lineage>
        <taxon>Bacteria</taxon>
        <taxon>Pseudomonadati</taxon>
        <taxon>Bacteroidota</taxon>
        <taxon>Sphingobacteriia</taxon>
        <taxon>Sphingobacteriales</taxon>
        <taxon>Sphingobacteriaceae</taxon>
        <taxon>Mucilaginibacter</taxon>
    </lineage>
</organism>
<dbReference type="PROSITE" id="PS51677">
    <property type="entry name" value="NODB"/>
    <property type="match status" value="1"/>
</dbReference>
<dbReference type="RefSeq" id="WP_128534820.1">
    <property type="nucleotide sequence ID" value="NZ_SBIW01000007.1"/>
</dbReference>
<protein>
    <submittedName>
        <fullName evidence="2">DUF3473 domain-containing protein</fullName>
    </submittedName>
</protein>
<gene>
    <name evidence="2" type="ORF">EPL05_15120</name>
</gene>
<keyword evidence="3" id="KW-1185">Reference proteome</keyword>
<dbReference type="GO" id="GO:0005975">
    <property type="term" value="P:carbohydrate metabolic process"/>
    <property type="evidence" value="ECO:0007669"/>
    <property type="project" value="InterPro"/>
</dbReference>
<evidence type="ECO:0000313" key="3">
    <source>
        <dbReference type="Proteomes" id="UP000286701"/>
    </source>
</evidence>
<dbReference type="SUPFAM" id="SSF88713">
    <property type="entry name" value="Glycoside hydrolase/deacetylase"/>
    <property type="match status" value="1"/>
</dbReference>
<feature type="domain" description="NodB homology" evidence="1">
    <location>
        <begin position="19"/>
        <end position="97"/>
    </location>
</feature>
<proteinExistence type="predicted"/>
<dbReference type="InterPro" id="IPR045235">
    <property type="entry name" value="PuuE_HpPgdA-like"/>
</dbReference>
<dbReference type="PANTHER" id="PTHR10587:SF137">
    <property type="entry name" value="4-DEOXY-4-FORMAMIDO-L-ARABINOSE-PHOSPHOUNDECAPRENOL DEFORMYLASE ARND-RELATED"/>
    <property type="match status" value="1"/>
</dbReference>
<dbReference type="InterPro" id="IPR011330">
    <property type="entry name" value="Glyco_hydro/deAcase_b/a-brl"/>
</dbReference>
<dbReference type="Gene3D" id="3.20.20.370">
    <property type="entry name" value="Glycoside hydrolase/deacetylase"/>
    <property type="match status" value="1"/>
</dbReference>
<dbReference type="PANTHER" id="PTHR10587">
    <property type="entry name" value="GLYCOSYL TRANSFERASE-RELATED"/>
    <property type="match status" value="1"/>
</dbReference>
<name>A0A3S3YTQ4_9SPHI</name>
<dbReference type="InterPro" id="IPR002509">
    <property type="entry name" value="NODB_dom"/>
</dbReference>
<dbReference type="Proteomes" id="UP000286701">
    <property type="component" value="Unassembled WGS sequence"/>
</dbReference>
<dbReference type="OrthoDB" id="9806342at2"/>
<evidence type="ECO:0000313" key="2">
    <source>
        <dbReference type="EMBL" id="RWY50090.1"/>
    </source>
</evidence>
<dbReference type="GO" id="GO:0016810">
    <property type="term" value="F:hydrolase activity, acting on carbon-nitrogen (but not peptide) bonds"/>
    <property type="evidence" value="ECO:0007669"/>
    <property type="project" value="InterPro"/>
</dbReference>
<reference evidence="2 3" key="1">
    <citation type="submission" date="2019-01" db="EMBL/GenBank/DDBJ databases">
        <title>Mucilaginibacter antarcticum sp. nov., isolated from antarctic soil.</title>
        <authorList>
            <person name="Yan Y.-Q."/>
            <person name="Du Z.-J."/>
        </authorList>
    </citation>
    <scope>NUCLEOTIDE SEQUENCE [LARGE SCALE GENOMIC DNA]</scope>
    <source>
        <strain evidence="2 3">F01003</strain>
    </source>
</reference>
<dbReference type="Pfam" id="PF01522">
    <property type="entry name" value="Polysacc_deac_1"/>
    <property type="match status" value="1"/>
</dbReference>
<sequence>MILLSFDIEEFDMPLEYGKTISFDEQIAISIAGTEIILAMLQKQQVKATFFCTATFALAKPQLIKRMITEGHEVASHGYYHSAFEPAHLLSSKLVLEGITGQPITGYRMARMMPVDEAEIHKAGYLYNSSINPTWLPGRYNNLKVSRTVFWQSGVLQLPASVSPMLRLPLFWLALHNFPMWFYKYLCHKTYRADKYLNLYYHPWEFTDITDKQRFGFPGYVSKNSGEAMLRRMEDLIVSCKQKGLKFGTISAYLQASGVALKAASAD</sequence>
<dbReference type="AlphaFoldDB" id="A0A3S3YTQ4"/>
<dbReference type="EMBL" id="SBIW01000007">
    <property type="protein sequence ID" value="RWY50090.1"/>
    <property type="molecule type" value="Genomic_DNA"/>
</dbReference>
<evidence type="ECO:0000259" key="1">
    <source>
        <dbReference type="PROSITE" id="PS51677"/>
    </source>
</evidence>
<comment type="caution">
    <text evidence="2">The sequence shown here is derived from an EMBL/GenBank/DDBJ whole genome shotgun (WGS) entry which is preliminary data.</text>
</comment>